<proteinExistence type="predicted"/>
<evidence type="ECO:0000313" key="2">
    <source>
        <dbReference type="Proteomes" id="UP000177622"/>
    </source>
</evidence>
<dbReference type="Proteomes" id="UP000177622">
    <property type="component" value="Unassembled WGS sequence"/>
</dbReference>
<gene>
    <name evidence="1" type="ORF">PENARI_c007G02049</name>
</gene>
<dbReference type="AlphaFoldDB" id="A0A1F5LKN1"/>
<protein>
    <submittedName>
        <fullName evidence="1">Uncharacterized protein</fullName>
    </submittedName>
</protein>
<accession>A0A1F5LKN1</accession>
<keyword evidence="2" id="KW-1185">Reference proteome</keyword>
<sequence>MAGKSILTDTTTFIVRRIQSSPVQVITTRCLIATFVTLYAQ</sequence>
<dbReference type="EMBL" id="LXJU01000007">
    <property type="protein sequence ID" value="OGE53491.1"/>
    <property type="molecule type" value="Genomic_DNA"/>
</dbReference>
<reference evidence="1 2" key="1">
    <citation type="journal article" date="2016" name="Sci. Rep.">
        <title>Penicillium arizonense, a new, genome sequenced fungal species, reveals a high chemical diversity in secreted metabolites.</title>
        <authorList>
            <person name="Grijseels S."/>
            <person name="Nielsen J.C."/>
            <person name="Randelovic M."/>
            <person name="Nielsen J."/>
            <person name="Nielsen K.F."/>
            <person name="Workman M."/>
            <person name="Frisvad J.C."/>
        </authorList>
    </citation>
    <scope>NUCLEOTIDE SEQUENCE [LARGE SCALE GENOMIC DNA]</scope>
    <source>
        <strain evidence="1 2">CBS 141311</strain>
    </source>
</reference>
<dbReference type="GeneID" id="34575501"/>
<name>A0A1F5LKN1_PENAI</name>
<comment type="caution">
    <text evidence="1">The sequence shown here is derived from an EMBL/GenBank/DDBJ whole genome shotgun (WGS) entry which is preliminary data.</text>
</comment>
<evidence type="ECO:0000313" key="1">
    <source>
        <dbReference type="EMBL" id="OGE53491.1"/>
    </source>
</evidence>
<organism evidence="1 2">
    <name type="scientific">Penicillium arizonense</name>
    <dbReference type="NCBI Taxonomy" id="1835702"/>
    <lineage>
        <taxon>Eukaryota</taxon>
        <taxon>Fungi</taxon>
        <taxon>Dikarya</taxon>
        <taxon>Ascomycota</taxon>
        <taxon>Pezizomycotina</taxon>
        <taxon>Eurotiomycetes</taxon>
        <taxon>Eurotiomycetidae</taxon>
        <taxon>Eurotiales</taxon>
        <taxon>Aspergillaceae</taxon>
        <taxon>Penicillium</taxon>
    </lineage>
</organism>
<dbReference type="RefSeq" id="XP_022488929.1">
    <property type="nucleotide sequence ID" value="XM_022630767.1"/>
</dbReference>